<gene>
    <name evidence="1" type="primary">RvY_11032-1</name>
    <name evidence="1" type="synonym">RvY_11032.1</name>
    <name evidence="1" type="ORF">RvY_11032</name>
</gene>
<evidence type="ECO:0000313" key="1">
    <source>
        <dbReference type="EMBL" id="GAV00142.1"/>
    </source>
</evidence>
<protein>
    <submittedName>
        <fullName evidence="1">Uncharacterized protein</fullName>
    </submittedName>
</protein>
<proteinExistence type="predicted"/>
<name>A0A1D1VET8_RAMVA</name>
<evidence type="ECO:0000313" key="2">
    <source>
        <dbReference type="Proteomes" id="UP000186922"/>
    </source>
</evidence>
<dbReference type="EMBL" id="BDGG01000006">
    <property type="protein sequence ID" value="GAV00142.1"/>
    <property type="molecule type" value="Genomic_DNA"/>
</dbReference>
<sequence>MQFLAIKESFNWRNCKKTCLALCLERTVDFSFAVADGDMDSTLRNPATKAPLPAPPAESDWTDPVDSVSLMVRSGAAAWFVVRPAARENLFNRLFLKRLRYQHQFCVPPNSSRVLLIFCSCCVASSQGPAVRPGLSRGITCYDSPCLDDSHRPEVA</sequence>
<dbReference type="Proteomes" id="UP000186922">
    <property type="component" value="Unassembled WGS sequence"/>
</dbReference>
<comment type="caution">
    <text evidence="1">The sequence shown here is derived from an EMBL/GenBank/DDBJ whole genome shotgun (WGS) entry which is preliminary data.</text>
</comment>
<keyword evidence="2" id="KW-1185">Reference proteome</keyword>
<dbReference type="AlphaFoldDB" id="A0A1D1VET8"/>
<reference evidence="1 2" key="1">
    <citation type="journal article" date="2016" name="Nat. Commun.">
        <title>Extremotolerant tardigrade genome and improved radiotolerance of human cultured cells by tardigrade-unique protein.</title>
        <authorList>
            <person name="Hashimoto T."/>
            <person name="Horikawa D.D."/>
            <person name="Saito Y."/>
            <person name="Kuwahara H."/>
            <person name="Kozuka-Hata H."/>
            <person name="Shin-I T."/>
            <person name="Minakuchi Y."/>
            <person name="Ohishi K."/>
            <person name="Motoyama A."/>
            <person name="Aizu T."/>
            <person name="Enomoto A."/>
            <person name="Kondo K."/>
            <person name="Tanaka S."/>
            <person name="Hara Y."/>
            <person name="Koshikawa S."/>
            <person name="Sagara H."/>
            <person name="Miura T."/>
            <person name="Yokobori S."/>
            <person name="Miyagawa K."/>
            <person name="Suzuki Y."/>
            <person name="Kubo T."/>
            <person name="Oyama M."/>
            <person name="Kohara Y."/>
            <person name="Fujiyama A."/>
            <person name="Arakawa K."/>
            <person name="Katayama T."/>
            <person name="Toyoda A."/>
            <person name="Kunieda T."/>
        </authorList>
    </citation>
    <scope>NUCLEOTIDE SEQUENCE [LARGE SCALE GENOMIC DNA]</scope>
    <source>
        <strain evidence="1 2">YOKOZUNA-1</strain>
    </source>
</reference>
<accession>A0A1D1VET8</accession>
<organism evidence="1 2">
    <name type="scientific">Ramazzottius varieornatus</name>
    <name type="common">Water bear</name>
    <name type="synonym">Tardigrade</name>
    <dbReference type="NCBI Taxonomy" id="947166"/>
    <lineage>
        <taxon>Eukaryota</taxon>
        <taxon>Metazoa</taxon>
        <taxon>Ecdysozoa</taxon>
        <taxon>Tardigrada</taxon>
        <taxon>Eutardigrada</taxon>
        <taxon>Parachela</taxon>
        <taxon>Hypsibioidea</taxon>
        <taxon>Ramazzottiidae</taxon>
        <taxon>Ramazzottius</taxon>
    </lineage>
</organism>